<accession>A0A074MJF9</accession>
<organism evidence="3 4">
    <name type="scientific">Erythrobacter longus</name>
    <dbReference type="NCBI Taxonomy" id="1044"/>
    <lineage>
        <taxon>Bacteria</taxon>
        <taxon>Pseudomonadati</taxon>
        <taxon>Pseudomonadota</taxon>
        <taxon>Alphaproteobacteria</taxon>
        <taxon>Sphingomonadales</taxon>
        <taxon>Erythrobacteraceae</taxon>
        <taxon>Erythrobacter/Porphyrobacter group</taxon>
        <taxon>Erythrobacter</taxon>
    </lineage>
</organism>
<feature type="transmembrane region" description="Helical" evidence="1">
    <location>
        <begin position="71"/>
        <end position="89"/>
    </location>
</feature>
<dbReference type="RefSeq" id="WP_034958380.1">
    <property type="nucleotide sequence ID" value="NZ_JMIW01000001.1"/>
</dbReference>
<dbReference type="Pfam" id="PF13386">
    <property type="entry name" value="DsbD_2"/>
    <property type="match status" value="1"/>
</dbReference>
<evidence type="ECO:0000313" key="4">
    <source>
        <dbReference type="Proteomes" id="UP000027647"/>
    </source>
</evidence>
<feature type="transmembrane region" description="Helical" evidence="1">
    <location>
        <begin position="199"/>
        <end position="216"/>
    </location>
</feature>
<keyword evidence="4" id="KW-1185">Reference proteome</keyword>
<reference evidence="3 4" key="1">
    <citation type="submission" date="2014-04" db="EMBL/GenBank/DDBJ databases">
        <title>A comprehensive comparison of genomes of Erythrobacter spp. strains.</title>
        <authorList>
            <person name="Zheng Q."/>
        </authorList>
    </citation>
    <scope>NUCLEOTIDE SEQUENCE [LARGE SCALE GENOMIC DNA]</scope>
    <source>
        <strain evidence="3 4">DSM 6997</strain>
    </source>
</reference>
<feature type="domain" description="Urease accessory protein UreH-like transmembrane" evidence="2">
    <location>
        <begin position="9"/>
        <end position="194"/>
    </location>
</feature>
<proteinExistence type="predicted"/>
<dbReference type="InterPro" id="IPR051790">
    <property type="entry name" value="Cytochrome_c-biogenesis_DsbD"/>
</dbReference>
<dbReference type="OrthoDB" id="9811352at2"/>
<keyword evidence="1" id="KW-1133">Transmembrane helix</keyword>
<dbReference type="InterPro" id="IPR039447">
    <property type="entry name" value="UreH-like_TM_dom"/>
</dbReference>
<feature type="transmembrane region" description="Helical" evidence="1">
    <location>
        <begin position="6"/>
        <end position="29"/>
    </location>
</feature>
<dbReference type="Proteomes" id="UP000027647">
    <property type="component" value="Unassembled WGS sequence"/>
</dbReference>
<dbReference type="AlphaFoldDB" id="A0A074MJF9"/>
<dbReference type="EMBL" id="JMIW01000001">
    <property type="protein sequence ID" value="KEO92003.1"/>
    <property type="molecule type" value="Genomic_DNA"/>
</dbReference>
<keyword evidence="1" id="KW-0812">Transmembrane</keyword>
<evidence type="ECO:0000313" key="3">
    <source>
        <dbReference type="EMBL" id="KEO92003.1"/>
    </source>
</evidence>
<evidence type="ECO:0000259" key="2">
    <source>
        <dbReference type="Pfam" id="PF13386"/>
    </source>
</evidence>
<dbReference type="STRING" id="1044.EH31_04850"/>
<name>A0A074MJF9_ERYLO</name>
<keyword evidence="1" id="KW-0472">Membrane</keyword>
<comment type="caution">
    <text evidence="3">The sequence shown here is derived from an EMBL/GenBank/DDBJ whole genome shotgun (WGS) entry which is preliminary data.</text>
</comment>
<sequence>MFASAFLSFVAGLVTILNPCVLPLVPILVASALGKSRFGPLALAGGLITSFTLFGFTVIAFGYSLGINEQMVRLFAGALLAVAGVVLLVPQAQTALSAAAAPIANFGNRRLSVLSGEGWHGQFAIGLLLGVVWAPCVGPTLGVAIAAASQGQDLLASFLIFLIFGLGVATSVLVFAYGSRKAMGERRKTLAVVARFGKPLFGGALVVVGLMVMTGFDKVIEIALLDALPPSVIQFTTSF</sequence>
<protein>
    <recommendedName>
        <fullName evidence="2">Urease accessory protein UreH-like transmembrane domain-containing protein</fullName>
    </recommendedName>
</protein>
<dbReference type="eggNOG" id="COG0785">
    <property type="taxonomic scope" value="Bacteria"/>
</dbReference>
<evidence type="ECO:0000256" key="1">
    <source>
        <dbReference type="SAM" id="Phobius"/>
    </source>
</evidence>
<feature type="transmembrane region" description="Helical" evidence="1">
    <location>
        <begin position="154"/>
        <end position="178"/>
    </location>
</feature>
<feature type="transmembrane region" description="Helical" evidence="1">
    <location>
        <begin position="123"/>
        <end position="148"/>
    </location>
</feature>
<feature type="transmembrane region" description="Helical" evidence="1">
    <location>
        <begin position="41"/>
        <end position="65"/>
    </location>
</feature>
<gene>
    <name evidence="3" type="ORF">EH31_04850</name>
</gene>
<dbReference type="PANTHER" id="PTHR31272:SF9">
    <property type="entry name" value="BLL1027 PROTEIN"/>
    <property type="match status" value="1"/>
</dbReference>
<dbReference type="PANTHER" id="PTHR31272">
    <property type="entry name" value="CYTOCHROME C-TYPE BIOGENESIS PROTEIN HI_1454-RELATED"/>
    <property type="match status" value="1"/>
</dbReference>